<proteinExistence type="inferred from homology"/>
<dbReference type="InterPro" id="IPR018086">
    <property type="entry name" value="NADH_UbQ_OxRdtase_su1_CS"/>
</dbReference>
<comment type="subcellular location">
    <subcellularLocation>
        <location evidence="5 6">Cell membrane</location>
        <topology evidence="5 6">Multi-pass membrane protein</topology>
    </subcellularLocation>
    <subcellularLocation>
        <location evidence="1">Membrane</location>
        <topology evidence="1">Multi-pass membrane protein</topology>
    </subcellularLocation>
</comment>
<feature type="transmembrane region" description="Helical" evidence="5">
    <location>
        <begin position="148"/>
        <end position="168"/>
    </location>
</feature>
<dbReference type="Pfam" id="PF00146">
    <property type="entry name" value="NADHdh"/>
    <property type="match status" value="1"/>
</dbReference>
<dbReference type="GO" id="GO:0003954">
    <property type="term" value="F:NADH dehydrogenase activity"/>
    <property type="evidence" value="ECO:0007669"/>
    <property type="project" value="TreeGrafter"/>
</dbReference>
<dbReference type="GO" id="GO:0009060">
    <property type="term" value="P:aerobic respiration"/>
    <property type="evidence" value="ECO:0007669"/>
    <property type="project" value="TreeGrafter"/>
</dbReference>
<evidence type="ECO:0000256" key="4">
    <source>
        <dbReference type="ARBA" id="ARBA00023136"/>
    </source>
</evidence>
<keyword evidence="5 6" id="KW-0520">NAD</keyword>
<comment type="caution">
    <text evidence="7">The sequence shown here is derived from an EMBL/GenBank/DDBJ whole genome shotgun (WGS) entry which is preliminary data.</text>
</comment>
<gene>
    <name evidence="5" type="primary">nuoH</name>
    <name evidence="7" type="ORF">SAMN02910291_02275</name>
</gene>
<comment type="similarity">
    <text evidence="5 6">Belongs to the complex I subunit 1 family.</text>
</comment>
<evidence type="ECO:0000313" key="8">
    <source>
        <dbReference type="Proteomes" id="UP000182680"/>
    </source>
</evidence>
<evidence type="ECO:0000256" key="3">
    <source>
        <dbReference type="ARBA" id="ARBA00022989"/>
    </source>
</evidence>
<evidence type="ECO:0000256" key="6">
    <source>
        <dbReference type="RuleBase" id="RU000471"/>
    </source>
</evidence>
<dbReference type="OMA" id="WSGWASN"/>
<organism evidence="7 8">
    <name type="scientific">Desulfovibrio desulfuricans</name>
    <dbReference type="NCBI Taxonomy" id="876"/>
    <lineage>
        <taxon>Bacteria</taxon>
        <taxon>Pseudomonadati</taxon>
        <taxon>Thermodesulfobacteriota</taxon>
        <taxon>Desulfovibrionia</taxon>
        <taxon>Desulfovibrionales</taxon>
        <taxon>Desulfovibrionaceae</taxon>
        <taxon>Desulfovibrio</taxon>
    </lineage>
</organism>
<feature type="transmembrane region" description="Helical" evidence="5">
    <location>
        <begin position="229"/>
        <end position="255"/>
    </location>
</feature>
<dbReference type="HAMAP" id="MF_01350">
    <property type="entry name" value="NDH1_NuoH"/>
    <property type="match status" value="1"/>
</dbReference>
<feature type="transmembrane region" description="Helical" evidence="5">
    <location>
        <begin position="108"/>
        <end position="128"/>
    </location>
</feature>
<dbReference type="AlphaFoldDB" id="A0AA94L305"/>
<dbReference type="PANTHER" id="PTHR11432">
    <property type="entry name" value="NADH DEHYDROGENASE SUBUNIT 1"/>
    <property type="match status" value="1"/>
</dbReference>
<sequence>MDILLILLQLIVLFVLVMLHVAYATYCERKVIGHIQMRLGPMRVGWHGLLQPIADGIKSFFKEDIVPVAADRPIFLAAPIICLVPAFASLAILPWAEGWAVTDVNIGLLFVFAMSSIGAYGVVLAGWASNSKYSFLGGLRASAQVISYEIAMGLSLVGVMLLSGSLNLGDIVQAQGDSFFGMFIFRQIIGFFVFCVAMLAETNRVPFDLPEAETELVSGYSTEYSGMRYALFFMAEYTSMFVMATVGTICFLGGWNGPVDLPFFPPFWLLIKVYFIMFVFFWLRATLPRYRYDQLMSLGWKVLIPLALLNIVLTAIGRAVFG</sequence>
<dbReference type="EC" id="7.1.1.-" evidence="5"/>
<reference evidence="8" key="1">
    <citation type="submission" date="2016-11" db="EMBL/GenBank/DDBJ databases">
        <authorList>
            <person name="Jaros S."/>
            <person name="Januszkiewicz K."/>
            <person name="Wedrychowicz H."/>
        </authorList>
    </citation>
    <scope>NUCLEOTIDE SEQUENCE [LARGE SCALE GENOMIC DNA]</scope>
    <source>
        <strain evidence="8">DSM 7057</strain>
    </source>
</reference>
<name>A0AA94L305_DESDE</name>
<keyword evidence="5" id="KW-0830">Ubiquinone</keyword>
<dbReference type="PROSITE" id="PS00668">
    <property type="entry name" value="COMPLEX1_ND1_2"/>
    <property type="match status" value="1"/>
</dbReference>
<comment type="caution">
    <text evidence="5">Lacks conserved residue(s) required for the propagation of feature annotation.</text>
</comment>
<evidence type="ECO:0000313" key="7">
    <source>
        <dbReference type="EMBL" id="SFW64785.1"/>
    </source>
</evidence>
<keyword evidence="5" id="KW-0874">Quinone</keyword>
<dbReference type="InterPro" id="IPR001694">
    <property type="entry name" value="NADH_UbQ_OxRdtase_su1/FPO"/>
</dbReference>
<feature type="transmembrane region" description="Helical" evidence="5">
    <location>
        <begin position="180"/>
        <end position="200"/>
    </location>
</feature>
<dbReference type="RefSeq" id="WP_012625284.1">
    <property type="nucleotide sequence ID" value="NZ_FPIW01000052.1"/>
</dbReference>
<comment type="function">
    <text evidence="5">NDH-1 shuttles electrons from NADH, via FMN and iron-sulfur (Fe-S) centers, to quinones in the respiratory chain. The immediate electron acceptor for the enzyme in this species is believed to be ubiquinone. Couples the redox reaction to proton translocation (for every two electrons transferred, four hydrogen ions are translocated across the cytoplasmic membrane), and thus conserves the redox energy in a proton gradient. This subunit may bind ubiquinone.</text>
</comment>
<feature type="transmembrane region" description="Helical" evidence="5">
    <location>
        <begin position="267"/>
        <end position="283"/>
    </location>
</feature>
<keyword evidence="4 5" id="KW-0472">Membrane</keyword>
<dbReference type="GO" id="GO:0016655">
    <property type="term" value="F:oxidoreductase activity, acting on NAD(P)H, quinone or similar compound as acceptor"/>
    <property type="evidence" value="ECO:0007669"/>
    <property type="project" value="UniProtKB-UniRule"/>
</dbReference>
<comment type="catalytic activity">
    <reaction evidence="5">
        <text>a quinone + NADH + 5 H(+)(in) = a quinol + NAD(+) + 4 H(+)(out)</text>
        <dbReference type="Rhea" id="RHEA:57888"/>
        <dbReference type="ChEBI" id="CHEBI:15378"/>
        <dbReference type="ChEBI" id="CHEBI:24646"/>
        <dbReference type="ChEBI" id="CHEBI:57540"/>
        <dbReference type="ChEBI" id="CHEBI:57945"/>
        <dbReference type="ChEBI" id="CHEBI:132124"/>
    </reaction>
</comment>
<dbReference type="PANTHER" id="PTHR11432:SF3">
    <property type="entry name" value="NADH-UBIQUINONE OXIDOREDUCTASE CHAIN 1"/>
    <property type="match status" value="1"/>
</dbReference>
<accession>A0AA94L305</accession>
<dbReference type="PROSITE" id="PS00667">
    <property type="entry name" value="COMPLEX1_ND1_1"/>
    <property type="match status" value="1"/>
</dbReference>
<evidence type="ECO:0000256" key="2">
    <source>
        <dbReference type="ARBA" id="ARBA00022692"/>
    </source>
</evidence>
<dbReference type="GO" id="GO:0005886">
    <property type="term" value="C:plasma membrane"/>
    <property type="evidence" value="ECO:0007669"/>
    <property type="project" value="UniProtKB-SubCell"/>
</dbReference>
<keyword evidence="3 5" id="KW-1133">Transmembrane helix</keyword>
<evidence type="ECO:0000256" key="5">
    <source>
        <dbReference type="HAMAP-Rule" id="MF_01350"/>
    </source>
</evidence>
<protein>
    <recommendedName>
        <fullName evidence="5">NADH-quinone oxidoreductase subunit H</fullName>
        <ecNumber evidence="5">7.1.1.-</ecNumber>
    </recommendedName>
    <alternativeName>
        <fullName evidence="5">NADH dehydrogenase I subunit H</fullName>
    </alternativeName>
    <alternativeName>
        <fullName evidence="5">NDH-1 subunit H</fullName>
    </alternativeName>
</protein>
<keyword evidence="2 5" id="KW-0812">Transmembrane</keyword>
<dbReference type="GO" id="GO:0048038">
    <property type="term" value="F:quinone binding"/>
    <property type="evidence" value="ECO:0007669"/>
    <property type="project" value="UniProtKB-KW"/>
</dbReference>
<keyword evidence="5" id="KW-1003">Cell membrane</keyword>
<keyword evidence="5" id="KW-1278">Translocase</keyword>
<evidence type="ECO:0000256" key="1">
    <source>
        <dbReference type="ARBA" id="ARBA00004141"/>
    </source>
</evidence>
<feature type="transmembrane region" description="Helical" evidence="5">
    <location>
        <begin position="74"/>
        <end position="96"/>
    </location>
</feature>
<feature type="transmembrane region" description="Helical" evidence="5">
    <location>
        <begin position="303"/>
        <end position="321"/>
    </location>
</feature>
<dbReference type="EMBL" id="FPIW01000052">
    <property type="protein sequence ID" value="SFW64785.1"/>
    <property type="molecule type" value="Genomic_DNA"/>
</dbReference>
<comment type="subunit">
    <text evidence="5">NDH-1 is composed of 14 different subunits. Subunits NuoA, H, J, K, L, M, N constitute the membrane sector of the complex.</text>
</comment>
<dbReference type="Proteomes" id="UP000182680">
    <property type="component" value="Unassembled WGS sequence"/>
</dbReference>
<dbReference type="NCBIfam" id="NF004741">
    <property type="entry name" value="PRK06076.1-2"/>
    <property type="match status" value="1"/>
</dbReference>